<reference evidence="2 3" key="1">
    <citation type="submission" date="2023-12" db="EMBL/GenBank/DDBJ databases">
        <title>Friends and Foes: Symbiotic and Algicidal bacterial influence on Karenia brevis blooms.</title>
        <authorList>
            <person name="Fei C."/>
            <person name="Mohamed A.R."/>
            <person name="Booker A."/>
            <person name="Arshad M."/>
            <person name="Klass S."/>
            <person name="Ahn S."/>
            <person name="Gilbert P.M."/>
            <person name="Heil C.A."/>
            <person name="Martinez J.M."/>
            <person name="Amin S.A."/>
        </authorList>
    </citation>
    <scope>NUCLEOTIDE SEQUENCE [LARGE SCALE GENOMIC DNA]</scope>
    <source>
        <strain evidence="2 3">CE15</strain>
    </source>
</reference>
<organism evidence="2 3">
    <name type="scientific">Pseudoalteromonas spongiae</name>
    <dbReference type="NCBI Taxonomy" id="298657"/>
    <lineage>
        <taxon>Bacteria</taxon>
        <taxon>Pseudomonadati</taxon>
        <taxon>Pseudomonadota</taxon>
        <taxon>Gammaproteobacteria</taxon>
        <taxon>Alteromonadales</taxon>
        <taxon>Pseudoalteromonadaceae</taxon>
        <taxon>Pseudoalteromonas</taxon>
    </lineage>
</organism>
<keyword evidence="1" id="KW-0472">Membrane</keyword>
<feature type="transmembrane region" description="Helical" evidence="1">
    <location>
        <begin position="12"/>
        <end position="36"/>
    </location>
</feature>
<dbReference type="EMBL" id="JBAWKS010000002">
    <property type="protein sequence ID" value="MEI4551464.1"/>
    <property type="molecule type" value="Genomic_DNA"/>
</dbReference>
<keyword evidence="1" id="KW-0812">Transmembrane</keyword>
<evidence type="ECO:0000313" key="3">
    <source>
        <dbReference type="Proteomes" id="UP001382455"/>
    </source>
</evidence>
<accession>A0ABU8EWV7</accession>
<name>A0ABU8EWV7_9GAMM</name>
<evidence type="ECO:0000313" key="2">
    <source>
        <dbReference type="EMBL" id="MEI4551464.1"/>
    </source>
</evidence>
<comment type="caution">
    <text evidence="2">The sequence shown here is derived from an EMBL/GenBank/DDBJ whole genome shotgun (WGS) entry which is preliminary data.</text>
</comment>
<dbReference type="Proteomes" id="UP001382455">
    <property type="component" value="Unassembled WGS sequence"/>
</dbReference>
<proteinExistence type="predicted"/>
<evidence type="ECO:0000256" key="1">
    <source>
        <dbReference type="SAM" id="Phobius"/>
    </source>
</evidence>
<keyword evidence="3" id="KW-1185">Reference proteome</keyword>
<sequence length="263" mass="29755">MKKQNKEKSRIGLTINNIALWGVIAFLVLVVLPIALEVKEPFQAVLISLGTSIFIALTITFLVNKKIASVTNYEVKELIQSHFPKLLAINELGLEQVTYKNGMESLGVDIVDSPELFVVMNDGKNFFTNNSKELSSRFKKEDRRTVVILLSDESDSESVLNKRNGKSEDGYYARKIRESIKDYMSFHQGSPESNHLEIYKYNFNFTISIVATSEIAVIGTYRNAAGKSLVPPHFVFRNVSENCEYQNIKSDVENLIKQSQKCD</sequence>
<keyword evidence="1" id="KW-1133">Transmembrane helix</keyword>
<feature type="transmembrane region" description="Helical" evidence="1">
    <location>
        <begin position="42"/>
        <end position="63"/>
    </location>
</feature>
<gene>
    <name evidence="2" type="ORF">WAE96_17440</name>
</gene>
<protein>
    <submittedName>
        <fullName evidence="2">Uncharacterized protein</fullName>
    </submittedName>
</protein>
<dbReference type="RefSeq" id="WP_336436436.1">
    <property type="nucleotide sequence ID" value="NZ_JBAWKS010000002.1"/>
</dbReference>